<dbReference type="PROSITE" id="PS51898">
    <property type="entry name" value="TYR_RECOMBINASE"/>
    <property type="match status" value="1"/>
</dbReference>
<dbReference type="InterPro" id="IPR002104">
    <property type="entry name" value="Integrase_catalytic"/>
</dbReference>
<evidence type="ECO:0000256" key="5">
    <source>
        <dbReference type="ARBA" id="ARBA00023172"/>
    </source>
</evidence>
<dbReference type="EMBL" id="FLUN01000001">
    <property type="protein sequence ID" value="SBW02621.1"/>
    <property type="molecule type" value="Genomic_DNA"/>
</dbReference>
<dbReference type="PANTHER" id="PTHR30349:SF91">
    <property type="entry name" value="INTA PROTEIN"/>
    <property type="match status" value="1"/>
</dbReference>
<sequence length="396" mass="44068">MARRAVQGTGTIRKKTVLRAGKEYSYWEARYTAGTDPGTGKQLQRSITGKTQKEVAQKLKAATASIDAGTYTAPNKLSLGEWLDIWAKDYLGGVKPFTVVSYKGQIKNHIKPALGAVRLEALNAHTIQSFYNGLSEPKEDKTGLSPKSVKNVHGVLHKALQQAVAVGYLRFNPTDACTLPRAQRKELKPLDEEQSKAFLAAIKGHRLEYLFTTTLFTGMREGEALGLLWSCVDLKTGTILIKQQLQREKKKNGLYIFAPLKNDKTRTITPAPWVIQLLRAHRTRQTEQRLKAGDLWEDSGLVFTDELGHHLAIHTVYKEFKKVVASIGSPDTRFHDLRHSYAVAAIRSGDDIKTVQGNLGHATAAFTLDVYGHVTDQMKKESAARMDSYIKDVLNL</sequence>
<keyword evidence="3" id="KW-0229">DNA integration</keyword>
<dbReference type="InterPro" id="IPR044068">
    <property type="entry name" value="CB"/>
</dbReference>
<protein>
    <submittedName>
        <fullName evidence="9">Putative site-specific recombinase</fullName>
    </submittedName>
</protein>
<comment type="function">
    <text evidence="1">Site-specific tyrosine recombinase, which acts by catalyzing the cutting and rejoining of the recombining DNA molecules.</text>
</comment>
<dbReference type="Pfam" id="PF14659">
    <property type="entry name" value="Phage_int_SAM_3"/>
    <property type="match status" value="1"/>
</dbReference>
<proteinExistence type="inferred from homology"/>
<organism evidence="9">
    <name type="scientific">uncultured Eubacteriales bacterium</name>
    <dbReference type="NCBI Taxonomy" id="172733"/>
    <lineage>
        <taxon>Bacteria</taxon>
        <taxon>Bacillati</taxon>
        <taxon>Bacillota</taxon>
        <taxon>Clostridia</taxon>
        <taxon>Eubacteriales</taxon>
        <taxon>environmental samples</taxon>
    </lineage>
</organism>
<dbReference type="AlphaFoldDB" id="A0A212JT46"/>
<dbReference type="InterPro" id="IPR011010">
    <property type="entry name" value="DNA_brk_join_enz"/>
</dbReference>
<accession>A0A212JT46</accession>
<dbReference type="InterPro" id="IPR050090">
    <property type="entry name" value="Tyrosine_recombinase_XerCD"/>
</dbReference>
<evidence type="ECO:0000259" key="7">
    <source>
        <dbReference type="PROSITE" id="PS51898"/>
    </source>
</evidence>
<dbReference type="GO" id="GO:0003677">
    <property type="term" value="F:DNA binding"/>
    <property type="evidence" value="ECO:0007669"/>
    <property type="project" value="UniProtKB-UniRule"/>
</dbReference>
<dbReference type="GO" id="GO:0006310">
    <property type="term" value="P:DNA recombination"/>
    <property type="evidence" value="ECO:0007669"/>
    <property type="project" value="UniProtKB-KW"/>
</dbReference>
<evidence type="ECO:0000256" key="3">
    <source>
        <dbReference type="ARBA" id="ARBA00022908"/>
    </source>
</evidence>
<dbReference type="CDD" id="cd01189">
    <property type="entry name" value="INT_ICEBs1_C_like"/>
    <property type="match status" value="1"/>
</dbReference>
<dbReference type="InterPro" id="IPR004107">
    <property type="entry name" value="Integrase_SAM-like_N"/>
</dbReference>
<keyword evidence="5" id="KW-0233">DNA recombination</keyword>
<dbReference type="InterPro" id="IPR010998">
    <property type="entry name" value="Integrase_recombinase_N"/>
</dbReference>
<feature type="domain" description="Core-binding (CB)" evidence="8">
    <location>
        <begin position="77"/>
        <end position="164"/>
    </location>
</feature>
<evidence type="ECO:0000259" key="8">
    <source>
        <dbReference type="PROSITE" id="PS51900"/>
    </source>
</evidence>
<dbReference type="Pfam" id="PF00589">
    <property type="entry name" value="Phage_integrase"/>
    <property type="match status" value="1"/>
</dbReference>
<evidence type="ECO:0000256" key="2">
    <source>
        <dbReference type="ARBA" id="ARBA00008857"/>
    </source>
</evidence>
<evidence type="ECO:0000256" key="4">
    <source>
        <dbReference type="ARBA" id="ARBA00023125"/>
    </source>
</evidence>
<dbReference type="PANTHER" id="PTHR30349">
    <property type="entry name" value="PHAGE INTEGRASE-RELATED"/>
    <property type="match status" value="1"/>
</dbReference>
<name>A0A212JT46_9FIRM</name>
<evidence type="ECO:0000256" key="6">
    <source>
        <dbReference type="PROSITE-ProRule" id="PRU01248"/>
    </source>
</evidence>
<reference evidence="9" key="1">
    <citation type="submission" date="2016-04" db="EMBL/GenBank/DDBJ databases">
        <authorList>
            <person name="Evans L.H."/>
            <person name="Alamgir A."/>
            <person name="Owens N."/>
            <person name="Weber N.D."/>
            <person name="Virtaneva K."/>
            <person name="Barbian K."/>
            <person name="Babar A."/>
            <person name="Rosenke K."/>
        </authorList>
    </citation>
    <scope>NUCLEOTIDE SEQUENCE</scope>
    <source>
        <strain evidence="9">86</strain>
    </source>
</reference>
<dbReference type="PROSITE" id="PS51900">
    <property type="entry name" value="CB"/>
    <property type="match status" value="1"/>
</dbReference>
<comment type="similarity">
    <text evidence="2">Belongs to the 'phage' integrase family.</text>
</comment>
<evidence type="ECO:0000256" key="1">
    <source>
        <dbReference type="ARBA" id="ARBA00003283"/>
    </source>
</evidence>
<evidence type="ECO:0000313" key="9">
    <source>
        <dbReference type="EMBL" id="SBW02621.1"/>
    </source>
</evidence>
<gene>
    <name evidence="9" type="ORF">KL86CLO1_11675</name>
</gene>
<feature type="domain" description="Tyr recombinase" evidence="7">
    <location>
        <begin position="185"/>
        <end position="384"/>
    </location>
</feature>
<keyword evidence="4 6" id="KW-0238">DNA-binding</keyword>
<dbReference type="SUPFAM" id="SSF56349">
    <property type="entry name" value="DNA breaking-rejoining enzymes"/>
    <property type="match status" value="1"/>
</dbReference>
<dbReference type="Gene3D" id="1.10.443.10">
    <property type="entry name" value="Intergrase catalytic core"/>
    <property type="match status" value="1"/>
</dbReference>
<dbReference type="GO" id="GO:0015074">
    <property type="term" value="P:DNA integration"/>
    <property type="evidence" value="ECO:0007669"/>
    <property type="project" value="UniProtKB-KW"/>
</dbReference>
<dbReference type="Gene3D" id="1.10.150.130">
    <property type="match status" value="1"/>
</dbReference>
<dbReference type="InterPro" id="IPR013762">
    <property type="entry name" value="Integrase-like_cat_sf"/>
</dbReference>